<reference evidence="2" key="1">
    <citation type="journal article" date="2013" name="Genetics">
        <title>The draft genome and transcriptome of Panagrellus redivivus are shaped by the harsh demands of a free-living lifestyle.</title>
        <authorList>
            <person name="Srinivasan J."/>
            <person name="Dillman A.R."/>
            <person name="Macchietto M.G."/>
            <person name="Heikkinen L."/>
            <person name="Lakso M."/>
            <person name="Fracchia K.M."/>
            <person name="Antoshechkin I."/>
            <person name="Mortazavi A."/>
            <person name="Wong G."/>
            <person name="Sternberg P.W."/>
        </authorList>
    </citation>
    <scope>NUCLEOTIDE SEQUENCE [LARGE SCALE GENOMIC DNA]</scope>
    <source>
        <strain evidence="2">MT8872</strain>
    </source>
</reference>
<dbReference type="Gene3D" id="3.30.710.10">
    <property type="entry name" value="Potassium Channel Kv1.1, Chain A"/>
    <property type="match status" value="2"/>
</dbReference>
<dbReference type="AlphaFoldDB" id="A0A7E4UNW7"/>
<evidence type="ECO:0000259" key="1">
    <source>
        <dbReference type="PROSITE" id="PS50097"/>
    </source>
</evidence>
<dbReference type="SMART" id="SM00225">
    <property type="entry name" value="BTB"/>
    <property type="match status" value="2"/>
</dbReference>
<protein>
    <submittedName>
        <fullName evidence="3">BTB domain-containing protein</fullName>
    </submittedName>
</protein>
<feature type="domain" description="BTB" evidence="1">
    <location>
        <begin position="590"/>
        <end position="649"/>
    </location>
</feature>
<dbReference type="PROSITE" id="PS50097">
    <property type="entry name" value="BTB"/>
    <property type="match status" value="2"/>
</dbReference>
<dbReference type="Pfam" id="PF00651">
    <property type="entry name" value="BTB"/>
    <property type="match status" value="2"/>
</dbReference>
<keyword evidence="2" id="KW-1185">Reference proteome</keyword>
<feature type="domain" description="BTB" evidence="1">
    <location>
        <begin position="331"/>
        <end position="390"/>
    </location>
</feature>
<dbReference type="PANTHER" id="PTHR24413">
    <property type="entry name" value="SPECKLE-TYPE POZ PROTEIN"/>
    <property type="match status" value="1"/>
</dbReference>
<proteinExistence type="predicted"/>
<name>A0A7E4UNW7_PANRE</name>
<sequence length="829" mass="96071">MNNSTSKTTLEDSIAFTINKKTVSDGQTKSRVFPGSKNCEWTFSYYPAKSALSHETEKNHVRITLNFDQAVKGSVTIEAEGLPMKTSEFPKCHYVNMFYVHHDDFLAAIGYDLRLTCTVEIDVDFIPETKPASEKDTSLKFPKTESLLNVLPKTESLLNVLPKTSPAEEPPLFLTMFSGLRSLEHTEKLQNVTTLRGKILSHLRLDDDKIKWSCAYKFRYLQNESNRYRWSINYVVNDEYKWPVEISAELYQDMDISFNGKLIVEADRLPTKTYPITNCGKFSFDYLPYEDVYNVLNHGSLQLKFTLAITFSHDYVPEIRADFHDYNEVPTDFEIHCKDDRYEVHKDVLTKISPVFEKKLEHDFIETGSNMIEINDFDFATIEAVMNLCYGRPLDNISVGLTLDILYFAAKYRMTDITVEFESRLVHSLSITNFCAVLQYVNNCERTKLFAECAEFYKRNEDTIKTTVTFLALPGPLVNKLLKCAFQFKTEMALFYHARQKGICLDVAIDPSTIEIQTLADFFQVVPYAWKNQIGSLKVKCAQFYQQNKDEIDKSWEYKSYPKAMQQTLNILGRRLEARTDLREYENIPTDFEIQCGDNQFKVHKNVLSQISPVFEAMLRHNFVETSSNKIEINDFDFKTVETAMNICYGRPCGDLSTELVLDILYFADKYHIADFFTQLEVSMHNLSITNFCAVLRYANTLEKTTLFAECVAFYNLHKDSIGRDVAALPVPLVMKLLKAVYHLETELETFLRARKNRIRLDIEELEVPTLADFFKTVPYAWEKYEDGLKMKCAKFWQDNKDTVRKTEEYLSFSRSIKEELDLLGACFE</sequence>
<evidence type="ECO:0000313" key="3">
    <source>
        <dbReference type="WBParaSite" id="Pan_g10744.t1"/>
    </source>
</evidence>
<dbReference type="CDD" id="cd18186">
    <property type="entry name" value="BTB_POZ_ZBTB_KLHL-like"/>
    <property type="match status" value="2"/>
</dbReference>
<evidence type="ECO:0000313" key="2">
    <source>
        <dbReference type="Proteomes" id="UP000492821"/>
    </source>
</evidence>
<reference evidence="3" key="2">
    <citation type="submission" date="2020-10" db="UniProtKB">
        <authorList>
            <consortium name="WormBaseParasite"/>
        </authorList>
    </citation>
    <scope>IDENTIFICATION</scope>
</reference>
<organism evidence="2 3">
    <name type="scientific">Panagrellus redivivus</name>
    <name type="common">Microworm</name>
    <dbReference type="NCBI Taxonomy" id="6233"/>
    <lineage>
        <taxon>Eukaryota</taxon>
        <taxon>Metazoa</taxon>
        <taxon>Ecdysozoa</taxon>
        <taxon>Nematoda</taxon>
        <taxon>Chromadorea</taxon>
        <taxon>Rhabditida</taxon>
        <taxon>Tylenchina</taxon>
        <taxon>Panagrolaimomorpha</taxon>
        <taxon>Panagrolaimoidea</taxon>
        <taxon>Panagrolaimidae</taxon>
        <taxon>Panagrellus</taxon>
    </lineage>
</organism>
<dbReference type="WBParaSite" id="Pan_g10744.t1">
    <property type="protein sequence ID" value="Pan_g10744.t1"/>
    <property type="gene ID" value="Pan_g10744"/>
</dbReference>
<dbReference type="SUPFAM" id="SSF54695">
    <property type="entry name" value="POZ domain"/>
    <property type="match status" value="2"/>
</dbReference>
<dbReference type="InterPro" id="IPR011333">
    <property type="entry name" value="SKP1/BTB/POZ_sf"/>
</dbReference>
<accession>A0A7E4UNW7</accession>
<dbReference type="Proteomes" id="UP000492821">
    <property type="component" value="Unassembled WGS sequence"/>
</dbReference>
<dbReference type="InterPro" id="IPR000210">
    <property type="entry name" value="BTB/POZ_dom"/>
</dbReference>